<dbReference type="AlphaFoldDB" id="A0A9P5BVT1"/>
<gene>
    <name evidence="1" type="ORF">E8E12_002729</name>
</gene>
<evidence type="ECO:0000313" key="2">
    <source>
        <dbReference type="Proteomes" id="UP000758155"/>
    </source>
</evidence>
<reference evidence="1" key="1">
    <citation type="submission" date="2019-04" db="EMBL/GenBank/DDBJ databases">
        <title>Sequencing of skin fungus with MAO and IRED activity.</title>
        <authorList>
            <person name="Marsaioli A.J."/>
            <person name="Bonatto J.M.C."/>
            <person name="Reis Junior O."/>
        </authorList>
    </citation>
    <scope>NUCLEOTIDE SEQUENCE</scope>
    <source>
        <strain evidence="1">28M1</strain>
    </source>
</reference>
<keyword evidence="2" id="KW-1185">Reference proteome</keyword>
<comment type="caution">
    <text evidence="1">The sequence shown here is derived from an EMBL/GenBank/DDBJ whole genome shotgun (WGS) entry which is preliminary data.</text>
</comment>
<dbReference type="OrthoDB" id="3777190at2759"/>
<evidence type="ECO:0000313" key="1">
    <source>
        <dbReference type="EMBL" id="KAF3032323.1"/>
    </source>
</evidence>
<proteinExistence type="predicted"/>
<dbReference type="Proteomes" id="UP000758155">
    <property type="component" value="Unassembled WGS sequence"/>
</dbReference>
<dbReference type="EMBL" id="SWKV01000104">
    <property type="protein sequence ID" value="KAF3032323.1"/>
    <property type="molecule type" value="Genomic_DNA"/>
</dbReference>
<name>A0A9P5BVT1_9PLEO</name>
<accession>A0A9P5BVT1</accession>
<sequence length="132" mass="15432">MAAHANSADHRWECCQNASEAQINAVRERVRWMHRVKWEGYARCNYCWAPQALCNRWEETDTPGAYARRRNALCQYVDVLQRAAAALRALRESACRPWLEQQMQEAATVQGSYDEQLRKWLGLKTKMSEKDL</sequence>
<organism evidence="1 2">
    <name type="scientific">Didymella heteroderae</name>
    <dbReference type="NCBI Taxonomy" id="1769908"/>
    <lineage>
        <taxon>Eukaryota</taxon>
        <taxon>Fungi</taxon>
        <taxon>Dikarya</taxon>
        <taxon>Ascomycota</taxon>
        <taxon>Pezizomycotina</taxon>
        <taxon>Dothideomycetes</taxon>
        <taxon>Pleosporomycetidae</taxon>
        <taxon>Pleosporales</taxon>
        <taxon>Pleosporineae</taxon>
        <taxon>Didymellaceae</taxon>
        <taxon>Didymella</taxon>
    </lineage>
</organism>
<protein>
    <submittedName>
        <fullName evidence="1">Uncharacterized protein</fullName>
    </submittedName>
</protein>